<feature type="transmembrane region" description="Helical" evidence="1">
    <location>
        <begin position="274"/>
        <end position="294"/>
    </location>
</feature>
<organism evidence="3">
    <name type="scientific">Caenorhabditis remanei</name>
    <name type="common">Caenorhabditis vulgaris</name>
    <dbReference type="NCBI Taxonomy" id="31234"/>
    <lineage>
        <taxon>Eukaryota</taxon>
        <taxon>Metazoa</taxon>
        <taxon>Ecdysozoa</taxon>
        <taxon>Nematoda</taxon>
        <taxon>Chromadorea</taxon>
        <taxon>Rhabditida</taxon>
        <taxon>Rhabditina</taxon>
        <taxon>Rhabditomorpha</taxon>
        <taxon>Rhabditoidea</taxon>
        <taxon>Rhabditidae</taxon>
        <taxon>Peloderinae</taxon>
        <taxon>Caenorhabditis</taxon>
    </lineage>
</organism>
<name>E3M8R0_CAERE</name>
<sequence>MPNQVIRLDDLAYYKVRVRQEGEQHPTEKHVSECLFFIVSFIMIFSQFIFNAFFCLDLKISEFTRNEDSMVNWQEATLILYGSSFLSKFVAIPWISKQTMAPSLVMVAVTKSVLVLAVISENDICRRVAFAVCGAFENSLQTNLDANRLFSFLPKNYRAFCSEMMTIIFGYFVSVWLITVGKSELLWKMIYAAICILCFLLILIVSVVFGHYFLTMIDYVEPDDSDIKMNGFKRNYELEEKHLLWNLPFIVINPIYAILNRGTAYTSVYKQSPLTHFCFWHFYIFSTFVLPTTTFYPPPVKDNMPWFFANVYNVLSFYITADFLLSKKMPIIQQIRDVQFGCVGSLLSTWFMMFAYITADLDGYFVISRCAYHVSTFTLLYSFIMTTSYTSNVYIDLPSENRKKSKLFIGILHVILGGIIGYLSTRITFNITICLFLVILSYMFSINSYNYLTVNSYLLCEHRWYKWEFQESRGIICHVIRRRRHLSNPSEILNSSSSQKGYFQYDDDIQLDQKYYNEYLKH</sequence>
<proteinExistence type="predicted"/>
<evidence type="ECO:0000313" key="3">
    <source>
        <dbReference type="Proteomes" id="UP000008281"/>
    </source>
</evidence>
<dbReference type="STRING" id="31234.E3M8R0"/>
<feature type="transmembrane region" description="Helical" evidence="1">
    <location>
        <begin position="35"/>
        <end position="56"/>
    </location>
</feature>
<keyword evidence="1" id="KW-0472">Membrane</keyword>
<gene>
    <name evidence="2" type="ORF">CRE_13918</name>
</gene>
<feature type="transmembrane region" description="Helical" evidence="1">
    <location>
        <begin position="371"/>
        <end position="395"/>
    </location>
</feature>
<evidence type="ECO:0000256" key="1">
    <source>
        <dbReference type="SAM" id="Phobius"/>
    </source>
</evidence>
<evidence type="ECO:0000313" key="2">
    <source>
        <dbReference type="EMBL" id="EFO95741.1"/>
    </source>
</evidence>
<dbReference type="HOGENOM" id="CLU_521996_0_0_1"/>
<protein>
    <submittedName>
        <fullName evidence="2">Uncharacterized protein</fullName>
    </submittedName>
</protein>
<keyword evidence="1" id="KW-0812">Transmembrane</keyword>
<reference evidence="2" key="1">
    <citation type="submission" date="2007-07" db="EMBL/GenBank/DDBJ databases">
        <title>PCAP assembly of the Caenorhabditis remanei genome.</title>
        <authorList>
            <consortium name="The Caenorhabditis remanei Sequencing Consortium"/>
            <person name="Wilson R.K."/>
        </authorList>
    </citation>
    <scope>NUCLEOTIDE SEQUENCE [LARGE SCALE GENOMIC DNA]</scope>
    <source>
        <strain evidence="2">PB4641</strain>
    </source>
</reference>
<feature type="transmembrane region" description="Helical" evidence="1">
    <location>
        <begin position="429"/>
        <end position="449"/>
    </location>
</feature>
<keyword evidence="1" id="KW-1133">Transmembrane helix</keyword>
<feature type="transmembrane region" description="Helical" evidence="1">
    <location>
        <begin position="190"/>
        <end position="214"/>
    </location>
</feature>
<dbReference type="InParanoid" id="E3M8R0"/>
<feature type="transmembrane region" description="Helical" evidence="1">
    <location>
        <begin position="407"/>
        <end position="423"/>
    </location>
</feature>
<dbReference type="EMBL" id="DS268429">
    <property type="protein sequence ID" value="EFO95741.1"/>
    <property type="molecule type" value="Genomic_DNA"/>
</dbReference>
<keyword evidence="3" id="KW-1185">Reference proteome</keyword>
<accession>E3M8R0</accession>
<dbReference type="AlphaFoldDB" id="E3M8R0"/>
<dbReference type="Proteomes" id="UP000008281">
    <property type="component" value="Unassembled WGS sequence"/>
</dbReference>
<feature type="transmembrane region" description="Helical" evidence="1">
    <location>
        <begin position="306"/>
        <end position="326"/>
    </location>
</feature>
<feature type="transmembrane region" description="Helical" evidence="1">
    <location>
        <begin position="338"/>
        <end position="359"/>
    </location>
</feature>
<feature type="transmembrane region" description="Helical" evidence="1">
    <location>
        <begin position="77"/>
        <end position="96"/>
    </location>
</feature>
<feature type="transmembrane region" description="Helical" evidence="1">
    <location>
        <begin position="157"/>
        <end position="178"/>
    </location>
</feature>
<feature type="transmembrane region" description="Helical" evidence="1">
    <location>
        <begin position="243"/>
        <end position="262"/>
    </location>
</feature>